<keyword evidence="2" id="KW-1185">Reference proteome</keyword>
<protein>
    <recommendedName>
        <fullName evidence="3">F-box domain-containing protein</fullName>
    </recommendedName>
</protein>
<organism evidence="1 2">
    <name type="scientific">Fusarium venenatum</name>
    <dbReference type="NCBI Taxonomy" id="56646"/>
    <lineage>
        <taxon>Eukaryota</taxon>
        <taxon>Fungi</taxon>
        <taxon>Dikarya</taxon>
        <taxon>Ascomycota</taxon>
        <taxon>Pezizomycotina</taxon>
        <taxon>Sordariomycetes</taxon>
        <taxon>Hypocreomycetidae</taxon>
        <taxon>Hypocreales</taxon>
        <taxon>Nectriaceae</taxon>
        <taxon>Fusarium</taxon>
    </lineage>
</organism>
<evidence type="ECO:0000313" key="1">
    <source>
        <dbReference type="EMBL" id="CEI70649.1"/>
    </source>
</evidence>
<evidence type="ECO:0000313" key="2">
    <source>
        <dbReference type="Proteomes" id="UP000245910"/>
    </source>
</evidence>
<dbReference type="PANTHER" id="PTHR42057:SF2">
    <property type="entry name" value="F-BOX DOMAIN PROTEIN (AFU_ORTHOLOGUE AFUA_4G00200)-RELATED"/>
    <property type="match status" value="1"/>
</dbReference>
<dbReference type="Proteomes" id="UP000245910">
    <property type="component" value="Chromosome III"/>
</dbReference>
<dbReference type="GeneID" id="37262364"/>
<dbReference type="KEGG" id="fvn:FVRRES_10726"/>
<sequence length="457" mass="53550">MEQAPGEILDLIIGQLFDYWHKKDLYQARLVCRRWNQHAIRHFFSTVTLFNKLNTIENDFQSWNNLMGLQTAKDNVRHVVIEICSRDIGRRHHPGWDLWEEQGEWPAFTSAVDRIINLDHLQTIGIEFCFSEMICTFGPSYEEMRSARKAALEAICRSVKQREERRFHGYMAKISPISELRLENLQNTDPAEVLANGLFKDIRRLEIEFVIEPNPWQEGSGGLAPLDRFDFNRILEYTMLSPVVDQLVELDLSSIVGWGLFPSPFSGKSLLFPNLKRLYLRDFLIGRYDQLDWVLNQKNLSCLRLRNCWIVTHFHLRESVLDLWTVNTDDWERFDGGPWLANYSDDEDDNSHFYRFNLRWKTLFENIREGLPNLTAFSAAWTTDHIPYTAPSTKDMKSRYMSLGELDADCGFHRIFGDKLQNDNDPESPWNLDDSNFKMDARALAALLQATIERRKQ</sequence>
<dbReference type="PANTHER" id="PTHR42057">
    <property type="entry name" value="F-BOX DOMAIN PROTEIN (AFU_ORTHOLOGUE AFUA_4G00200)"/>
    <property type="match status" value="1"/>
</dbReference>
<dbReference type="OrthoDB" id="3140657at2759"/>
<dbReference type="AlphaFoldDB" id="A0A2L2TKP0"/>
<dbReference type="RefSeq" id="XP_025594363.1">
    <property type="nucleotide sequence ID" value="XM_025725801.2"/>
</dbReference>
<evidence type="ECO:0008006" key="3">
    <source>
        <dbReference type="Google" id="ProtNLM"/>
    </source>
</evidence>
<name>A0A2L2TKP0_9HYPO</name>
<proteinExistence type="predicted"/>
<dbReference type="EMBL" id="LN649231">
    <property type="protein sequence ID" value="CEI70649.1"/>
    <property type="molecule type" value="Genomic_DNA"/>
</dbReference>
<reference evidence="2" key="1">
    <citation type="submission" date="2014-10" db="EMBL/GenBank/DDBJ databases">
        <authorList>
            <person name="King R."/>
        </authorList>
    </citation>
    <scope>NUCLEOTIDE SEQUENCE [LARGE SCALE GENOMIC DNA]</scope>
    <source>
        <strain evidence="2">A3/5</strain>
    </source>
</reference>
<accession>A0A2L2TKP0</accession>